<proteinExistence type="inferred from homology"/>
<keyword evidence="3" id="KW-0238">DNA-binding</keyword>
<dbReference type="SUPFAM" id="SSF46785">
    <property type="entry name" value="Winged helix' DNA-binding domain"/>
    <property type="match status" value="1"/>
</dbReference>
<reference evidence="7" key="1">
    <citation type="journal article" date="2019" name="Int. J. Syst. Evol. Microbiol.">
        <title>The Global Catalogue of Microorganisms (GCM) 10K type strain sequencing project: providing services to taxonomists for standard genome sequencing and annotation.</title>
        <authorList>
            <consortium name="The Broad Institute Genomics Platform"/>
            <consortium name="The Broad Institute Genome Sequencing Center for Infectious Disease"/>
            <person name="Wu L."/>
            <person name="Ma J."/>
        </authorList>
    </citation>
    <scope>NUCLEOTIDE SEQUENCE [LARGE SCALE GENOMIC DNA]</scope>
    <source>
        <strain evidence="7">CCUG 58760</strain>
    </source>
</reference>
<dbReference type="Pfam" id="PF00126">
    <property type="entry name" value="HTH_1"/>
    <property type="match status" value="1"/>
</dbReference>
<evidence type="ECO:0000256" key="4">
    <source>
        <dbReference type="ARBA" id="ARBA00023163"/>
    </source>
</evidence>
<dbReference type="InterPro" id="IPR005119">
    <property type="entry name" value="LysR_subst-bd"/>
</dbReference>
<evidence type="ECO:0000259" key="5">
    <source>
        <dbReference type="PROSITE" id="PS50931"/>
    </source>
</evidence>
<dbReference type="Gene3D" id="1.10.10.10">
    <property type="entry name" value="Winged helix-like DNA-binding domain superfamily/Winged helix DNA-binding domain"/>
    <property type="match status" value="1"/>
</dbReference>
<evidence type="ECO:0000256" key="3">
    <source>
        <dbReference type="ARBA" id="ARBA00023125"/>
    </source>
</evidence>
<dbReference type="InterPro" id="IPR000847">
    <property type="entry name" value="LysR_HTH_N"/>
</dbReference>
<organism evidence="6 7">
    <name type="scientific">Azospirillum himalayense</name>
    <dbReference type="NCBI Taxonomy" id="654847"/>
    <lineage>
        <taxon>Bacteria</taxon>
        <taxon>Pseudomonadati</taxon>
        <taxon>Pseudomonadota</taxon>
        <taxon>Alphaproteobacteria</taxon>
        <taxon>Rhodospirillales</taxon>
        <taxon>Azospirillaceae</taxon>
        <taxon>Azospirillum</taxon>
    </lineage>
</organism>
<evidence type="ECO:0000256" key="1">
    <source>
        <dbReference type="ARBA" id="ARBA00009437"/>
    </source>
</evidence>
<dbReference type="PANTHER" id="PTHR30419">
    <property type="entry name" value="HTH-TYPE TRANSCRIPTIONAL REGULATOR YBHD"/>
    <property type="match status" value="1"/>
</dbReference>
<dbReference type="Pfam" id="PF03466">
    <property type="entry name" value="LysR_substrate"/>
    <property type="match status" value="1"/>
</dbReference>
<dbReference type="RefSeq" id="WP_376997327.1">
    <property type="nucleotide sequence ID" value="NZ_JBHSLC010000049.1"/>
</dbReference>
<comment type="similarity">
    <text evidence="1">Belongs to the LysR transcriptional regulatory family.</text>
</comment>
<comment type="caution">
    <text evidence="6">The sequence shown here is derived from an EMBL/GenBank/DDBJ whole genome shotgun (WGS) entry which is preliminary data.</text>
</comment>
<keyword evidence="2" id="KW-0805">Transcription regulation</keyword>
<dbReference type="Proteomes" id="UP001596166">
    <property type="component" value="Unassembled WGS sequence"/>
</dbReference>
<dbReference type="InterPro" id="IPR036390">
    <property type="entry name" value="WH_DNA-bd_sf"/>
</dbReference>
<dbReference type="EMBL" id="JBHSLC010000049">
    <property type="protein sequence ID" value="MFC5357678.1"/>
    <property type="molecule type" value="Genomic_DNA"/>
</dbReference>
<gene>
    <name evidence="6" type="ORF">ACFPMG_21955</name>
</gene>
<dbReference type="PRINTS" id="PR00039">
    <property type="entry name" value="HTHLYSR"/>
</dbReference>
<dbReference type="InterPro" id="IPR036388">
    <property type="entry name" value="WH-like_DNA-bd_sf"/>
</dbReference>
<name>A0ABW0GC25_9PROT</name>
<evidence type="ECO:0000313" key="6">
    <source>
        <dbReference type="EMBL" id="MFC5357678.1"/>
    </source>
</evidence>
<evidence type="ECO:0000313" key="7">
    <source>
        <dbReference type="Proteomes" id="UP001596166"/>
    </source>
</evidence>
<evidence type="ECO:0000256" key="2">
    <source>
        <dbReference type="ARBA" id="ARBA00023015"/>
    </source>
</evidence>
<feature type="domain" description="HTH lysR-type" evidence="5">
    <location>
        <begin position="1"/>
        <end position="58"/>
    </location>
</feature>
<sequence length="302" mass="32570">MNVDALRHFISIVEAGSIRDAADNLHIAQSALSRQVQHLEQLFGARLLSRLPRGVEPTEAGRIVLRHARVTVDQLRNARDEIAAMEGLKTGIVRIAVIEPIADGFLPDCIARFHHSHPGVSFDVRVGSTRQVVALVREGIAELGLAYNPPREDGIVQRASASQPLVALVNPRHRLTASETVALAEVGDWPVILPPAGSPTRVLIEEAARRSGVVLPTALLESDSVALRLALAQRTDAVAILARLSARKSSASGGLCMRPLRDDLLTTGSVEMLAAEGRHLSNATLRFERLLRASLKAAEDRS</sequence>
<protein>
    <submittedName>
        <fullName evidence="6">LysR family transcriptional regulator</fullName>
    </submittedName>
</protein>
<dbReference type="PROSITE" id="PS50931">
    <property type="entry name" value="HTH_LYSR"/>
    <property type="match status" value="1"/>
</dbReference>
<dbReference type="Gene3D" id="3.40.190.290">
    <property type="match status" value="1"/>
</dbReference>
<dbReference type="SUPFAM" id="SSF53850">
    <property type="entry name" value="Periplasmic binding protein-like II"/>
    <property type="match status" value="1"/>
</dbReference>
<keyword evidence="7" id="KW-1185">Reference proteome</keyword>
<keyword evidence="4" id="KW-0804">Transcription</keyword>
<accession>A0ABW0GC25</accession>
<dbReference type="InterPro" id="IPR050950">
    <property type="entry name" value="HTH-type_LysR_regulators"/>
</dbReference>
<dbReference type="PANTHER" id="PTHR30419:SF8">
    <property type="entry name" value="NITROGEN ASSIMILATION TRANSCRIPTIONAL ACTIVATOR-RELATED"/>
    <property type="match status" value="1"/>
</dbReference>